<proteinExistence type="predicted"/>
<organism evidence="1 2">
    <name type="scientific">Candidatus Kinetoplastidibacterium desouzai TCC079E</name>
    <dbReference type="NCBI Taxonomy" id="1208919"/>
    <lineage>
        <taxon>Bacteria</taxon>
        <taxon>Pseudomonadati</taxon>
        <taxon>Pseudomonadota</taxon>
        <taxon>Betaproteobacteria</taxon>
        <taxon>Candidatus Kinetoplastidibacterium</taxon>
    </lineage>
</organism>
<gene>
    <name evidence="1" type="ORF">CDSE_0399</name>
</gene>
<protein>
    <recommendedName>
        <fullName evidence="3">DUF1178 family protein</fullName>
    </recommendedName>
</protein>
<dbReference type="Pfam" id="PF06676">
    <property type="entry name" value="DUF1178"/>
    <property type="match status" value="1"/>
</dbReference>
<dbReference type="STRING" id="1208919.CDSE_0399"/>
<dbReference type="RefSeq" id="WP_015396135.1">
    <property type="nucleotide sequence ID" value="NC_020294.1"/>
</dbReference>
<name>M1LTV5_9PROT</name>
<dbReference type="HOGENOM" id="CLU_112041_1_0_4"/>
<keyword evidence="2" id="KW-1185">Reference proteome</keyword>
<sequence>MININKFKNMAIKVFDLQCNNKHVFEGWFNSHNDYEEQNSHRMIECPICSSSIITKRLSSPYINNKSNNTERTKSTESQKDIIELTQAQIIKNLRDIIKKAEDVGNDFAKEARLIQTGESEKRSIKGTISQDEMQKLEEDGIEIIPIPNFLKKDSLQ</sequence>
<evidence type="ECO:0000313" key="2">
    <source>
        <dbReference type="Proteomes" id="UP000011547"/>
    </source>
</evidence>
<accession>M1LTV5</accession>
<dbReference type="PATRIC" id="fig|1208919.3.peg.161"/>
<dbReference type="eggNOG" id="COG5319">
    <property type="taxonomic scope" value="Bacteria"/>
</dbReference>
<dbReference type="InterPro" id="IPR009562">
    <property type="entry name" value="DUF1178"/>
</dbReference>
<evidence type="ECO:0000313" key="1">
    <source>
        <dbReference type="EMBL" id="AGF46724.1"/>
    </source>
</evidence>
<dbReference type="PIRSF" id="PIRSF032131">
    <property type="entry name" value="UCP032131"/>
    <property type="match status" value="1"/>
</dbReference>
<dbReference type="KEGG" id="kde:CDSE_0399"/>
<reference evidence="1 2" key="1">
    <citation type="journal article" date="2013" name="Genome Biol. Evol.">
        <title>Genome evolution and phylogenomic analysis of candidatus kinetoplastibacterium, the betaproteobacterial endosymbionts of strigomonas and angomonas.</title>
        <authorList>
            <person name="Alves J.M."/>
            <person name="Serrano M.G."/>
            <person name="Maia da Silva F."/>
            <person name="Voegtly L.J."/>
            <person name="Matveyev A.V."/>
            <person name="Teixeira M.M."/>
            <person name="Camargo E.P."/>
            <person name="Buck G.A."/>
        </authorList>
    </citation>
    <scope>NUCLEOTIDE SEQUENCE [LARGE SCALE GENOMIC DNA]</scope>
    <source>
        <strain evidence="1 2">TCC079E</strain>
    </source>
</reference>
<dbReference type="Proteomes" id="UP000011547">
    <property type="component" value="Chromosome"/>
</dbReference>
<evidence type="ECO:0008006" key="3">
    <source>
        <dbReference type="Google" id="ProtNLM"/>
    </source>
</evidence>
<dbReference type="AlphaFoldDB" id="M1LTV5"/>
<dbReference type="EMBL" id="CP003803">
    <property type="protein sequence ID" value="AGF46724.1"/>
    <property type="molecule type" value="Genomic_DNA"/>
</dbReference>